<name>U3PDU7_9CAUD</name>
<dbReference type="KEGG" id="vg:18158482"/>
<evidence type="ECO:0000313" key="1">
    <source>
        <dbReference type="EMBL" id="AGW43721.1"/>
    </source>
</evidence>
<protein>
    <submittedName>
        <fullName evidence="1">Uncharacterized protein</fullName>
    </submittedName>
</protein>
<reference evidence="1 2" key="1">
    <citation type="journal article" date="2015" name="Appl. Microbiol. Biotechnol.">
        <title>The potential of the endolysin Lysdb from Lactobacillus delbrueckii phage for combating Staphylococcus aureus during cheese manufacture from raw milk.</title>
        <authorList>
            <person name="Guo T."/>
            <person name="Xin Y."/>
            <person name="Zhang C."/>
            <person name="Ouyang X."/>
            <person name="Kong J."/>
        </authorList>
    </citation>
    <scope>NUCLEOTIDE SEQUENCE [LARGE SCALE GENOMIC DNA]</scope>
</reference>
<proteinExistence type="predicted"/>
<dbReference type="RefSeq" id="YP_008770209.1">
    <property type="nucleotide sequence ID" value="NC_022762.1"/>
</dbReference>
<gene>
    <name evidence="1" type="ORF">phiLdb_00044</name>
</gene>
<accession>U3PDU7</accession>
<dbReference type="GeneID" id="18158482"/>
<dbReference type="OrthoDB" id="37212at10239"/>
<sequence length="54" mass="6157">MDNAKLVMASMLIDRANKDLEKAGGDIDSFLFNKTDYNDSLRMARKLLLESYVD</sequence>
<evidence type="ECO:0000313" key="2">
    <source>
        <dbReference type="Proteomes" id="UP000016880"/>
    </source>
</evidence>
<dbReference type="EMBL" id="KF188410">
    <property type="protein sequence ID" value="AGW43721.1"/>
    <property type="molecule type" value="Genomic_DNA"/>
</dbReference>
<keyword evidence="2" id="KW-1185">Reference proteome</keyword>
<dbReference type="Proteomes" id="UP000016880">
    <property type="component" value="Segment"/>
</dbReference>
<organism evidence="1 2">
    <name type="scientific">Lactobacillus phage phiLdb</name>
    <dbReference type="NCBI Taxonomy" id="1399942"/>
    <lineage>
        <taxon>Viruses</taxon>
        <taxon>Duplodnaviria</taxon>
        <taxon>Heunggongvirae</taxon>
        <taxon>Uroviricota</taxon>
        <taxon>Caudoviricetes</taxon>
        <taxon>Cequinquevirus</taxon>
        <taxon>Cequinquevirus Ldb</taxon>
    </lineage>
</organism>